<proteinExistence type="predicted"/>
<reference evidence="1 2" key="2">
    <citation type="journal article" date="2017" name="Front. Plant Sci.">
        <title>Gene Classification and Mining of Molecular Markers Useful in Red Clover (Trifolium pratense) Breeding.</title>
        <authorList>
            <person name="Istvanek J."/>
            <person name="Dluhosova J."/>
            <person name="Dluhos P."/>
            <person name="Patkova L."/>
            <person name="Nedelnik J."/>
            <person name="Repkova J."/>
        </authorList>
    </citation>
    <scope>NUCLEOTIDE SEQUENCE [LARGE SCALE GENOMIC DNA]</scope>
    <source>
        <strain evidence="2">cv. Tatra</strain>
        <tissue evidence="1">Young leaves</tissue>
    </source>
</reference>
<gene>
    <name evidence="1" type="ORF">L195_g005398</name>
</gene>
<dbReference type="Proteomes" id="UP000236291">
    <property type="component" value="Unassembled WGS sequence"/>
</dbReference>
<reference evidence="1 2" key="1">
    <citation type="journal article" date="2014" name="Am. J. Bot.">
        <title>Genome assembly and annotation for red clover (Trifolium pratense; Fabaceae).</title>
        <authorList>
            <person name="Istvanek J."/>
            <person name="Jaros M."/>
            <person name="Krenek A."/>
            <person name="Repkova J."/>
        </authorList>
    </citation>
    <scope>NUCLEOTIDE SEQUENCE [LARGE SCALE GENOMIC DNA]</scope>
    <source>
        <strain evidence="2">cv. Tatra</strain>
        <tissue evidence="1">Young leaves</tissue>
    </source>
</reference>
<evidence type="ECO:0000313" key="1">
    <source>
        <dbReference type="EMBL" id="PNY08861.1"/>
    </source>
</evidence>
<comment type="caution">
    <text evidence="1">The sequence shown here is derived from an EMBL/GenBank/DDBJ whole genome shotgun (WGS) entry which is preliminary data.</text>
</comment>
<organism evidence="1 2">
    <name type="scientific">Trifolium pratense</name>
    <name type="common">Red clover</name>
    <dbReference type="NCBI Taxonomy" id="57577"/>
    <lineage>
        <taxon>Eukaryota</taxon>
        <taxon>Viridiplantae</taxon>
        <taxon>Streptophyta</taxon>
        <taxon>Embryophyta</taxon>
        <taxon>Tracheophyta</taxon>
        <taxon>Spermatophyta</taxon>
        <taxon>Magnoliopsida</taxon>
        <taxon>eudicotyledons</taxon>
        <taxon>Gunneridae</taxon>
        <taxon>Pentapetalae</taxon>
        <taxon>rosids</taxon>
        <taxon>fabids</taxon>
        <taxon>Fabales</taxon>
        <taxon>Fabaceae</taxon>
        <taxon>Papilionoideae</taxon>
        <taxon>50 kb inversion clade</taxon>
        <taxon>NPAAA clade</taxon>
        <taxon>Hologalegina</taxon>
        <taxon>IRL clade</taxon>
        <taxon>Trifolieae</taxon>
        <taxon>Trifolium</taxon>
    </lineage>
</organism>
<feature type="non-terminal residue" evidence="1">
    <location>
        <position position="1"/>
    </location>
</feature>
<dbReference type="EMBL" id="ASHM01002781">
    <property type="protein sequence ID" value="PNY08861.1"/>
    <property type="molecule type" value="Genomic_DNA"/>
</dbReference>
<name>A0A2K3P0Q9_TRIPR</name>
<protein>
    <recommendedName>
        <fullName evidence="3">UBN2 domain-containing protein</fullName>
    </recommendedName>
</protein>
<evidence type="ECO:0000313" key="2">
    <source>
        <dbReference type="Proteomes" id="UP000236291"/>
    </source>
</evidence>
<dbReference type="AlphaFoldDB" id="A0A2K3P0Q9"/>
<sequence length="73" mass="8234">RPKVIAIEEAQNLKTPSLEVLISNLKSHEMVLNADEARKKNKLLKLLLCFVASQSTRTSSKALNAKSIEIFRR</sequence>
<accession>A0A2K3P0Q9</accession>
<evidence type="ECO:0008006" key="3">
    <source>
        <dbReference type="Google" id="ProtNLM"/>
    </source>
</evidence>